<proteinExistence type="predicted"/>
<evidence type="ECO:0000313" key="2">
    <source>
        <dbReference type="EMBL" id="GBP73425.1"/>
    </source>
</evidence>
<accession>A0A4C1YGG0</accession>
<evidence type="ECO:0000313" key="3">
    <source>
        <dbReference type="Proteomes" id="UP000299102"/>
    </source>
</evidence>
<comment type="caution">
    <text evidence="2">The sequence shown here is derived from an EMBL/GenBank/DDBJ whole genome shotgun (WGS) entry which is preliminary data.</text>
</comment>
<feature type="compositionally biased region" description="Basic and acidic residues" evidence="1">
    <location>
        <begin position="1"/>
        <end position="25"/>
    </location>
</feature>
<name>A0A4C1YGG0_EUMVA</name>
<protein>
    <submittedName>
        <fullName evidence="2">Uncharacterized protein</fullName>
    </submittedName>
</protein>
<organism evidence="2 3">
    <name type="scientific">Eumeta variegata</name>
    <name type="common">Bagworm moth</name>
    <name type="synonym">Eumeta japonica</name>
    <dbReference type="NCBI Taxonomy" id="151549"/>
    <lineage>
        <taxon>Eukaryota</taxon>
        <taxon>Metazoa</taxon>
        <taxon>Ecdysozoa</taxon>
        <taxon>Arthropoda</taxon>
        <taxon>Hexapoda</taxon>
        <taxon>Insecta</taxon>
        <taxon>Pterygota</taxon>
        <taxon>Neoptera</taxon>
        <taxon>Endopterygota</taxon>
        <taxon>Lepidoptera</taxon>
        <taxon>Glossata</taxon>
        <taxon>Ditrysia</taxon>
        <taxon>Tineoidea</taxon>
        <taxon>Psychidae</taxon>
        <taxon>Oiketicinae</taxon>
        <taxon>Eumeta</taxon>
    </lineage>
</organism>
<feature type="region of interest" description="Disordered" evidence="1">
    <location>
        <begin position="1"/>
        <end position="33"/>
    </location>
</feature>
<dbReference type="AlphaFoldDB" id="A0A4C1YGG0"/>
<gene>
    <name evidence="2" type="ORF">EVAR_56900_1</name>
</gene>
<sequence>MRASERHASLPLGHDESHVSRDGPASRHNGGLTCPPDDYCQLLTTGCQKNNWTTLDAFLTSATAPTRLGGSRAVVVFIFECVNDRQKPMVPDV</sequence>
<keyword evidence="3" id="KW-1185">Reference proteome</keyword>
<dbReference type="EMBL" id="BGZK01001173">
    <property type="protein sequence ID" value="GBP73425.1"/>
    <property type="molecule type" value="Genomic_DNA"/>
</dbReference>
<reference evidence="2 3" key="1">
    <citation type="journal article" date="2019" name="Commun. Biol.">
        <title>The bagworm genome reveals a unique fibroin gene that provides high tensile strength.</title>
        <authorList>
            <person name="Kono N."/>
            <person name="Nakamura H."/>
            <person name="Ohtoshi R."/>
            <person name="Tomita M."/>
            <person name="Numata K."/>
            <person name="Arakawa K."/>
        </authorList>
    </citation>
    <scope>NUCLEOTIDE SEQUENCE [LARGE SCALE GENOMIC DNA]</scope>
</reference>
<dbReference type="Proteomes" id="UP000299102">
    <property type="component" value="Unassembled WGS sequence"/>
</dbReference>
<evidence type="ECO:0000256" key="1">
    <source>
        <dbReference type="SAM" id="MobiDB-lite"/>
    </source>
</evidence>